<evidence type="ECO:0000256" key="3">
    <source>
        <dbReference type="ARBA" id="ARBA00022490"/>
    </source>
</evidence>
<dbReference type="Proteomes" id="UP000824165">
    <property type="component" value="Unassembled WGS sequence"/>
</dbReference>
<name>A0A9D1H2G8_9FIRM</name>
<dbReference type="Pfam" id="PF01316">
    <property type="entry name" value="Arg_repressor"/>
    <property type="match status" value="1"/>
</dbReference>
<dbReference type="InterPro" id="IPR001669">
    <property type="entry name" value="Arg_repress"/>
</dbReference>
<keyword evidence="3 7" id="KW-0963">Cytoplasm</keyword>
<dbReference type="PANTHER" id="PTHR34471:SF1">
    <property type="entry name" value="ARGININE REPRESSOR"/>
    <property type="match status" value="1"/>
</dbReference>
<dbReference type="Gene3D" id="3.30.1360.40">
    <property type="match status" value="1"/>
</dbReference>
<dbReference type="GO" id="GO:0006526">
    <property type="term" value="P:L-arginine biosynthetic process"/>
    <property type="evidence" value="ECO:0007669"/>
    <property type="project" value="UniProtKB-KW"/>
</dbReference>
<evidence type="ECO:0000256" key="5">
    <source>
        <dbReference type="ARBA" id="ARBA00023125"/>
    </source>
</evidence>
<dbReference type="SUPFAM" id="SSF55252">
    <property type="entry name" value="C-terminal domain of arginine repressor"/>
    <property type="match status" value="1"/>
</dbReference>
<reference evidence="11" key="2">
    <citation type="journal article" date="2021" name="PeerJ">
        <title>Extensive microbial diversity within the chicken gut microbiome revealed by metagenomics and culture.</title>
        <authorList>
            <person name="Gilroy R."/>
            <person name="Ravi A."/>
            <person name="Getino M."/>
            <person name="Pursley I."/>
            <person name="Horton D.L."/>
            <person name="Alikhan N.F."/>
            <person name="Baker D."/>
            <person name="Gharbi K."/>
            <person name="Hall N."/>
            <person name="Watson M."/>
            <person name="Adriaenssens E.M."/>
            <person name="Foster-Nyarko E."/>
            <person name="Jarju S."/>
            <person name="Secka A."/>
            <person name="Antonio M."/>
            <person name="Oren A."/>
            <person name="Chaudhuri R.R."/>
            <person name="La Ragione R."/>
            <person name="Hildebrand F."/>
            <person name="Pallen M.J."/>
        </authorList>
    </citation>
    <scope>NUCLEOTIDE SEQUENCE</scope>
    <source>
        <strain evidence="11">CHK181-108</strain>
    </source>
</reference>
<evidence type="ECO:0000256" key="2">
    <source>
        <dbReference type="ARBA" id="ARBA00008316"/>
    </source>
</evidence>
<dbReference type="EMBL" id="DVLU01000054">
    <property type="protein sequence ID" value="HIT85387.1"/>
    <property type="molecule type" value="Genomic_DNA"/>
</dbReference>
<keyword evidence="6 7" id="KW-0804">Transcription</keyword>
<dbReference type="GO" id="GO:0051259">
    <property type="term" value="P:protein complex oligomerization"/>
    <property type="evidence" value="ECO:0007669"/>
    <property type="project" value="InterPro"/>
</dbReference>
<dbReference type="GO" id="GO:1900079">
    <property type="term" value="P:regulation of arginine biosynthetic process"/>
    <property type="evidence" value="ECO:0007669"/>
    <property type="project" value="UniProtKB-UniRule"/>
</dbReference>
<evidence type="ECO:0000256" key="6">
    <source>
        <dbReference type="ARBA" id="ARBA00023163"/>
    </source>
</evidence>
<dbReference type="NCBIfam" id="TIGR01529">
    <property type="entry name" value="argR_whole"/>
    <property type="match status" value="1"/>
</dbReference>
<evidence type="ECO:0000259" key="9">
    <source>
        <dbReference type="Pfam" id="PF01316"/>
    </source>
</evidence>
<reference evidence="11" key="1">
    <citation type="submission" date="2020-10" db="EMBL/GenBank/DDBJ databases">
        <authorList>
            <person name="Gilroy R."/>
        </authorList>
    </citation>
    <scope>NUCLEOTIDE SEQUENCE</scope>
    <source>
        <strain evidence="11">CHK181-108</strain>
    </source>
</reference>
<evidence type="ECO:0000259" key="10">
    <source>
        <dbReference type="Pfam" id="PF02863"/>
    </source>
</evidence>
<dbReference type="PANTHER" id="PTHR34471">
    <property type="entry name" value="ARGININE REPRESSOR"/>
    <property type="match status" value="1"/>
</dbReference>
<dbReference type="Pfam" id="PF02863">
    <property type="entry name" value="Arg_repressor_C"/>
    <property type="match status" value="1"/>
</dbReference>
<sequence length="147" mass="16305">MKYKRQSRIAKIIQEQPIKTHDQLVEILDREGIKVTQATVSRDIKELGLIKTPSPDGSVYAMPPAAKGHSEAAVRSFAETIIEVSCAMHTVVIKTYPGMAQAMCAFIDERMSADFVGSIAGDDTILIIAHDPERAEQFVKKLRSMFK</sequence>
<keyword evidence="5 7" id="KW-0238">DNA-binding</keyword>
<evidence type="ECO:0000256" key="7">
    <source>
        <dbReference type="HAMAP-Rule" id="MF_00173"/>
    </source>
</evidence>
<comment type="function">
    <text evidence="7">Regulates arginine biosynthesis genes.</text>
</comment>
<comment type="pathway">
    <text evidence="7">Amino-acid biosynthesis; L-arginine biosynthesis [regulation].</text>
</comment>
<dbReference type="SUPFAM" id="SSF46785">
    <property type="entry name" value="Winged helix' DNA-binding domain"/>
    <property type="match status" value="1"/>
</dbReference>
<dbReference type="InterPro" id="IPR020900">
    <property type="entry name" value="Arg_repress_DNA-bd"/>
</dbReference>
<dbReference type="AlphaFoldDB" id="A0A9D1H2G8"/>
<organism evidence="11 12">
    <name type="scientific">Candidatus Ornithomonoglobus intestinigallinarum</name>
    <dbReference type="NCBI Taxonomy" id="2840894"/>
    <lineage>
        <taxon>Bacteria</taxon>
        <taxon>Bacillati</taxon>
        <taxon>Bacillota</taxon>
        <taxon>Clostridia</taxon>
        <taxon>Candidatus Ornithomonoglobus</taxon>
    </lineage>
</organism>
<dbReference type="GO" id="GO:0034618">
    <property type="term" value="F:arginine binding"/>
    <property type="evidence" value="ECO:0007669"/>
    <property type="project" value="InterPro"/>
</dbReference>
<dbReference type="HAMAP" id="MF_00173">
    <property type="entry name" value="Arg_repressor"/>
    <property type="match status" value="1"/>
</dbReference>
<comment type="subcellular location">
    <subcellularLocation>
        <location evidence="1 7">Cytoplasm</location>
    </subcellularLocation>
</comment>
<dbReference type="GO" id="GO:0005737">
    <property type="term" value="C:cytoplasm"/>
    <property type="evidence" value="ECO:0007669"/>
    <property type="project" value="UniProtKB-SubCell"/>
</dbReference>
<proteinExistence type="inferred from homology"/>
<evidence type="ECO:0000256" key="8">
    <source>
        <dbReference type="NCBIfam" id="TIGR01529"/>
    </source>
</evidence>
<comment type="similarity">
    <text evidence="2 7">Belongs to the ArgR family.</text>
</comment>
<dbReference type="InterPro" id="IPR036251">
    <property type="entry name" value="Arg_repress_C_sf"/>
</dbReference>
<protein>
    <recommendedName>
        <fullName evidence="7 8">Arginine repressor</fullName>
    </recommendedName>
</protein>
<evidence type="ECO:0000256" key="1">
    <source>
        <dbReference type="ARBA" id="ARBA00004496"/>
    </source>
</evidence>
<dbReference type="InterPro" id="IPR036388">
    <property type="entry name" value="WH-like_DNA-bd_sf"/>
</dbReference>
<dbReference type="Gene3D" id="1.10.10.10">
    <property type="entry name" value="Winged helix-like DNA-binding domain superfamily/Winged helix DNA-binding domain"/>
    <property type="match status" value="1"/>
</dbReference>
<comment type="caution">
    <text evidence="11">The sequence shown here is derived from an EMBL/GenBank/DDBJ whole genome shotgun (WGS) entry which is preliminary data.</text>
</comment>
<evidence type="ECO:0000313" key="11">
    <source>
        <dbReference type="EMBL" id="HIT85387.1"/>
    </source>
</evidence>
<dbReference type="GO" id="GO:0003700">
    <property type="term" value="F:DNA-binding transcription factor activity"/>
    <property type="evidence" value="ECO:0007669"/>
    <property type="project" value="UniProtKB-UniRule"/>
</dbReference>
<gene>
    <name evidence="7 11" type="primary">argR</name>
    <name evidence="11" type="ORF">IAA60_05720</name>
</gene>
<keyword evidence="4 7" id="KW-0805">Transcription regulation</keyword>
<feature type="domain" description="Arginine repressor C-terminal" evidence="10">
    <location>
        <begin position="77"/>
        <end position="143"/>
    </location>
</feature>
<keyword evidence="7" id="KW-0678">Repressor</keyword>
<dbReference type="GO" id="GO:0003677">
    <property type="term" value="F:DNA binding"/>
    <property type="evidence" value="ECO:0007669"/>
    <property type="project" value="UniProtKB-KW"/>
</dbReference>
<dbReference type="InterPro" id="IPR020899">
    <property type="entry name" value="Arg_repress_C"/>
</dbReference>
<evidence type="ECO:0000313" key="12">
    <source>
        <dbReference type="Proteomes" id="UP000824165"/>
    </source>
</evidence>
<feature type="domain" description="Arginine repressor DNA-binding" evidence="9">
    <location>
        <begin position="2"/>
        <end position="63"/>
    </location>
</feature>
<keyword evidence="7" id="KW-0028">Amino-acid biosynthesis</keyword>
<accession>A0A9D1H2G8</accession>
<evidence type="ECO:0000256" key="4">
    <source>
        <dbReference type="ARBA" id="ARBA00023015"/>
    </source>
</evidence>
<keyword evidence="7" id="KW-0055">Arginine biosynthesis</keyword>
<dbReference type="PRINTS" id="PR01467">
    <property type="entry name" value="ARGREPRESSOR"/>
</dbReference>
<dbReference type="InterPro" id="IPR036390">
    <property type="entry name" value="WH_DNA-bd_sf"/>
</dbReference>